<keyword evidence="2" id="KW-1185">Reference proteome</keyword>
<name>A0ABQ7UU90_SOLTU</name>
<comment type="caution">
    <text evidence="1">The sequence shown here is derived from an EMBL/GenBank/DDBJ whole genome shotgun (WGS) entry which is preliminary data.</text>
</comment>
<dbReference type="PANTHER" id="PTHR32108">
    <property type="entry name" value="DNA-DIRECTED RNA POLYMERASE SUBUNIT ALPHA"/>
    <property type="match status" value="1"/>
</dbReference>
<proteinExistence type="predicted"/>
<evidence type="ECO:0000313" key="1">
    <source>
        <dbReference type="EMBL" id="KAH0754703.1"/>
    </source>
</evidence>
<dbReference type="Proteomes" id="UP000826656">
    <property type="component" value="Unassembled WGS sequence"/>
</dbReference>
<dbReference type="EMBL" id="JAIVGD010000018">
    <property type="protein sequence ID" value="KAH0754703.1"/>
    <property type="molecule type" value="Genomic_DNA"/>
</dbReference>
<evidence type="ECO:0000313" key="2">
    <source>
        <dbReference type="Proteomes" id="UP000826656"/>
    </source>
</evidence>
<accession>A0ABQ7UU90</accession>
<reference evidence="1 2" key="1">
    <citation type="journal article" date="2021" name="bioRxiv">
        <title>Chromosome-scale and haplotype-resolved genome assembly of a tetraploid potato cultivar.</title>
        <authorList>
            <person name="Sun H."/>
            <person name="Jiao W.-B."/>
            <person name="Krause K."/>
            <person name="Campoy J.A."/>
            <person name="Goel M."/>
            <person name="Folz-Donahue K."/>
            <person name="Kukat C."/>
            <person name="Huettel B."/>
            <person name="Schneeberger K."/>
        </authorList>
    </citation>
    <scope>NUCLEOTIDE SEQUENCE [LARGE SCALE GENOMIC DNA]</scope>
    <source>
        <strain evidence="1">SolTubOtavaFocal</strain>
        <tissue evidence="1">Leaves</tissue>
    </source>
</reference>
<protein>
    <submittedName>
        <fullName evidence="1">Uncharacterized protein</fullName>
    </submittedName>
</protein>
<sequence>MLDFLKVKKSSHELFEEYVIQWRMEASKIRHSPHEDESVQTLIRSLDGIYYKTLFFVGIQSFDSPIQIGKELEYGIQFGRIVDAQTPLQVLKTSLDEWNKDASTSIPLKRSNQNTEHVHAIFDSCDMRFKPYNPRVSQLKVRKPRTFTPLMITLTSIFQRLWAKGLLKPREGWIFKHSSSTLDLSENCVYHSNIQGHDTEECPASKNKI</sequence>
<gene>
    <name evidence="1" type="ORF">KY290_024973</name>
</gene>
<organism evidence="1 2">
    <name type="scientific">Solanum tuberosum</name>
    <name type="common">Potato</name>
    <dbReference type="NCBI Taxonomy" id="4113"/>
    <lineage>
        <taxon>Eukaryota</taxon>
        <taxon>Viridiplantae</taxon>
        <taxon>Streptophyta</taxon>
        <taxon>Embryophyta</taxon>
        <taxon>Tracheophyta</taxon>
        <taxon>Spermatophyta</taxon>
        <taxon>Magnoliopsida</taxon>
        <taxon>eudicotyledons</taxon>
        <taxon>Gunneridae</taxon>
        <taxon>Pentapetalae</taxon>
        <taxon>asterids</taxon>
        <taxon>lamiids</taxon>
        <taxon>Solanales</taxon>
        <taxon>Solanaceae</taxon>
        <taxon>Solanoideae</taxon>
        <taxon>Solaneae</taxon>
        <taxon>Solanum</taxon>
    </lineage>
</organism>
<dbReference type="PANTHER" id="PTHR32108:SF9">
    <property type="entry name" value="REVERSE TRANSCRIPTASE RNASE H-LIKE DOMAIN-CONTAINING PROTEIN"/>
    <property type="match status" value="1"/>
</dbReference>